<evidence type="ECO:0000313" key="4">
    <source>
        <dbReference type="Proteomes" id="UP000631114"/>
    </source>
</evidence>
<dbReference type="PROSITE" id="PS50011">
    <property type="entry name" value="PROTEIN_KINASE_DOM"/>
    <property type="match status" value="1"/>
</dbReference>
<dbReference type="EMBL" id="JADFTS010000008">
    <property type="protein sequence ID" value="KAF9593624.1"/>
    <property type="molecule type" value="Genomic_DNA"/>
</dbReference>
<evidence type="ECO:0000256" key="1">
    <source>
        <dbReference type="ARBA" id="ARBA00022729"/>
    </source>
</evidence>
<sequence length="147" mass="16827">MEECNNPIIHCDIKPQNILLDEHFTARISNFGLAKLWKSDQSQTNTDNCCRRSVVPELRGENKVILTEWAYDCYLQARLDVLVEDDEEAMDDVNRLEKLVMVAIWCIQEEPSLRPTMRKITQMLEGAVEVSPNPSSFLSSRPLATTT</sequence>
<dbReference type="PANTHER" id="PTHR47976">
    <property type="entry name" value="G-TYPE LECTIN S-RECEPTOR-LIKE SERINE/THREONINE-PROTEIN KINASE SD2-5"/>
    <property type="match status" value="1"/>
</dbReference>
<dbReference type="AlphaFoldDB" id="A0A835H665"/>
<feature type="domain" description="Protein kinase" evidence="2">
    <location>
        <begin position="1"/>
        <end position="138"/>
    </location>
</feature>
<dbReference type="InterPro" id="IPR011009">
    <property type="entry name" value="Kinase-like_dom_sf"/>
</dbReference>
<keyword evidence="1" id="KW-0732">Signal</keyword>
<proteinExistence type="predicted"/>
<dbReference type="InterPro" id="IPR000719">
    <property type="entry name" value="Prot_kinase_dom"/>
</dbReference>
<dbReference type="InterPro" id="IPR008271">
    <property type="entry name" value="Ser/Thr_kinase_AS"/>
</dbReference>
<dbReference type="OrthoDB" id="5857966at2759"/>
<dbReference type="PANTHER" id="PTHR47976:SF108">
    <property type="entry name" value="G-TYPE LECTIN S-RECEPTOR-LIKE SERINE_THREONINE-PROTEIN KINASE LECRK1"/>
    <property type="match status" value="1"/>
</dbReference>
<comment type="caution">
    <text evidence="3">The sequence shown here is derived from an EMBL/GenBank/DDBJ whole genome shotgun (WGS) entry which is preliminary data.</text>
</comment>
<dbReference type="Pfam" id="PF00069">
    <property type="entry name" value="Pkinase"/>
    <property type="match status" value="1"/>
</dbReference>
<reference evidence="3 4" key="1">
    <citation type="submission" date="2020-10" db="EMBL/GenBank/DDBJ databases">
        <title>The Coptis chinensis genome and diversification of protoberbering-type alkaloids.</title>
        <authorList>
            <person name="Wang B."/>
            <person name="Shu S."/>
            <person name="Song C."/>
            <person name="Liu Y."/>
        </authorList>
    </citation>
    <scope>NUCLEOTIDE SEQUENCE [LARGE SCALE GENOMIC DNA]</scope>
    <source>
        <strain evidence="3">HL-2020</strain>
        <tissue evidence="3">Leaf</tissue>
    </source>
</reference>
<keyword evidence="4" id="KW-1185">Reference proteome</keyword>
<accession>A0A835H665</accession>
<dbReference type="Gene3D" id="1.10.510.10">
    <property type="entry name" value="Transferase(Phosphotransferase) domain 1"/>
    <property type="match status" value="2"/>
</dbReference>
<dbReference type="SUPFAM" id="SSF56112">
    <property type="entry name" value="Protein kinase-like (PK-like)"/>
    <property type="match status" value="1"/>
</dbReference>
<dbReference type="InterPro" id="IPR051343">
    <property type="entry name" value="G-type_lectin_kinases/EP1-like"/>
</dbReference>
<dbReference type="GO" id="GO:0004672">
    <property type="term" value="F:protein kinase activity"/>
    <property type="evidence" value="ECO:0007669"/>
    <property type="project" value="InterPro"/>
</dbReference>
<gene>
    <name evidence="3" type="ORF">IFM89_024308</name>
</gene>
<organism evidence="3 4">
    <name type="scientific">Coptis chinensis</name>
    <dbReference type="NCBI Taxonomy" id="261450"/>
    <lineage>
        <taxon>Eukaryota</taxon>
        <taxon>Viridiplantae</taxon>
        <taxon>Streptophyta</taxon>
        <taxon>Embryophyta</taxon>
        <taxon>Tracheophyta</taxon>
        <taxon>Spermatophyta</taxon>
        <taxon>Magnoliopsida</taxon>
        <taxon>Ranunculales</taxon>
        <taxon>Ranunculaceae</taxon>
        <taxon>Coptidoideae</taxon>
        <taxon>Coptis</taxon>
    </lineage>
</organism>
<dbReference type="Proteomes" id="UP000631114">
    <property type="component" value="Unassembled WGS sequence"/>
</dbReference>
<protein>
    <recommendedName>
        <fullName evidence="2">Protein kinase domain-containing protein</fullName>
    </recommendedName>
</protein>
<dbReference type="GO" id="GO:0005524">
    <property type="term" value="F:ATP binding"/>
    <property type="evidence" value="ECO:0007669"/>
    <property type="project" value="InterPro"/>
</dbReference>
<evidence type="ECO:0000259" key="2">
    <source>
        <dbReference type="PROSITE" id="PS50011"/>
    </source>
</evidence>
<name>A0A835H665_9MAGN</name>
<evidence type="ECO:0000313" key="3">
    <source>
        <dbReference type="EMBL" id="KAF9593624.1"/>
    </source>
</evidence>
<dbReference type="PROSITE" id="PS00108">
    <property type="entry name" value="PROTEIN_KINASE_ST"/>
    <property type="match status" value="1"/>
</dbReference>